<name>A0A6A4WF91_AMPAM</name>
<organism evidence="2 3">
    <name type="scientific">Amphibalanus amphitrite</name>
    <name type="common">Striped barnacle</name>
    <name type="synonym">Balanus amphitrite</name>
    <dbReference type="NCBI Taxonomy" id="1232801"/>
    <lineage>
        <taxon>Eukaryota</taxon>
        <taxon>Metazoa</taxon>
        <taxon>Ecdysozoa</taxon>
        <taxon>Arthropoda</taxon>
        <taxon>Crustacea</taxon>
        <taxon>Multicrustacea</taxon>
        <taxon>Cirripedia</taxon>
        <taxon>Thoracica</taxon>
        <taxon>Thoracicalcarea</taxon>
        <taxon>Balanomorpha</taxon>
        <taxon>Balanoidea</taxon>
        <taxon>Balanidae</taxon>
        <taxon>Amphibalaninae</taxon>
        <taxon>Amphibalanus</taxon>
    </lineage>
</organism>
<sequence>MPSRLYLQIPSFKSEAVGQCDGMTDSPPPRLETRSALLATPEICINGSPLSTEVAAAPPAPQLQLLLPEPVNNCQSPPPVSIAVSQDGAVTLRAVPAGGDGPINGSFPTETTSAVQETGTSSTTATDQTPADPDLERETGPLDAFRLDADDIAFADDETTPDGVQSAPPSPHLTRALPPALSVPGRRAGSPDLSEASTIDLDNSPDDRLSLLEVPGRRQRSVSFSEGGGLSGANSVCSLASSVEGPGPARCVPAADIQQSDSLVVIISALYCKLLVVIGLAFPLSEVISSNIPPFYYEVSEV</sequence>
<gene>
    <name evidence="2" type="ORF">FJT64_026836</name>
</gene>
<evidence type="ECO:0000313" key="3">
    <source>
        <dbReference type="Proteomes" id="UP000440578"/>
    </source>
</evidence>
<evidence type="ECO:0000313" key="2">
    <source>
        <dbReference type="EMBL" id="KAF0300688.1"/>
    </source>
</evidence>
<feature type="region of interest" description="Disordered" evidence="1">
    <location>
        <begin position="156"/>
        <end position="206"/>
    </location>
</feature>
<dbReference type="Proteomes" id="UP000440578">
    <property type="component" value="Unassembled WGS sequence"/>
</dbReference>
<dbReference type="OrthoDB" id="6429739at2759"/>
<feature type="region of interest" description="Disordered" evidence="1">
    <location>
        <begin position="96"/>
        <end position="139"/>
    </location>
</feature>
<keyword evidence="3" id="KW-1185">Reference proteome</keyword>
<protein>
    <submittedName>
        <fullName evidence="2">Proton channel OtopLc</fullName>
    </submittedName>
</protein>
<feature type="compositionally biased region" description="Polar residues" evidence="1">
    <location>
        <begin position="106"/>
        <end position="115"/>
    </location>
</feature>
<comment type="caution">
    <text evidence="2">The sequence shown here is derived from an EMBL/GenBank/DDBJ whole genome shotgun (WGS) entry which is preliminary data.</text>
</comment>
<evidence type="ECO:0000256" key="1">
    <source>
        <dbReference type="SAM" id="MobiDB-lite"/>
    </source>
</evidence>
<dbReference type="EMBL" id="VIIS01001241">
    <property type="protein sequence ID" value="KAF0300688.1"/>
    <property type="molecule type" value="Genomic_DNA"/>
</dbReference>
<reference evidence="2 3" key="1">
    <citation type="submission" date="2019-07" db="EMBL/GenBank/DDBJ databases">
        <title>Draft genome assembly of a fouling barnacle, Amphibalanus amphitrite (Darwin, 1854): The first reference genome for Thecostraca.</title>
        <authorList>
            <person name="Kim W."/>
        </authorList>
    </citation>
    <scope>NUCLEOTIDE SEQUENCE [LARGE SCALE GENOMIC DNA]</scope>
    <source>
        <strain evidence="2">SNU_AA5</strain>
        <tissue evidence="2">Soma without cirri and trophi</tissue>
    </source>
</reference>
<proteinExistence type="predicted"/>
<accession>A0A6A4WF91</accession>
<dbReference type="AlphaFoldDB" id="A0A6A4WF91"/>
<feature type="compositionally biased region" description="Low complexity" evidence="1">
    <location>
        <begin position="116"/>
        <end position="132"/>
    </location>
</feature>